<dbReference type="EMBL" id="HBIZ01038753">
    <property type="protein sequence ID" value="CAE0772107.1"/>
    <property type="molecule type" value="Transcribed_RNA"/>
</dbReference>
<reference evidence="2" key="1">
    <citation type="submission" date="2021-01" db="EMBL/GenBank/DDBJ databases">
        <authorList>
            <person name="Corre E."/>
            <person name="Pelletier E."/>
            <person name="Niang G."/>
            <person name="Scheremetjew M."/>
            <person name="Finn R."/>
            <person name="Kale V."/>
            <person name="Holt S."/>
            <person name="Cochrane G."/>
            <person name="Meng A."/>
            <person name="Brown T."/>
            <person name="Cohen L."/>
        </authorList>
    </citation>
    <scope>NUCLEOTIDE SEQUENCE</scope>
    <source>
        <strain evidence="2">CCMP645</strain>
    </source>
</reference>
<feature type="compositionally biased region" description="Polar residues" evidence="1">
    <location>
        <begin position="120"/>
        <end position="133"/>
    </location>
</feature>
<protein>
    <submittedName>
        <fullName evidence="2">Uncharacterized protein</fullName>
    </submittedName>
</protein>
<organism evidence="2">
    <name type="scientific">Chrysotila carterae</name>
    <name type="common">Marine alga</name>
    <name type="synonym">Syracosphaera carterae</name>
    <dbReference type="NCBI Taxonomy" id="13221"/>
    <lineage>
        <taxon>Eukaryota</taxon>
        <taxon>Haptista</taxon>
        <taxon>Haptophyta</taxon>
        <taxon>Prymnesiophyceae</taxon>
        <taxon>Isochrysidales</taxon>
        <taxon>Isochrysidaceae</taxon>
        <taxon>Chrysotila</taxon>
    </lineage>
</organism>
<gene>
    <name evidence="2" type="ORF">PCAR00345_LOCUS24719</name>
</gene>
<evidence type="ECO:0000256" key="1">
    <source>
        <dbReference type="SAM" id="MobiDB-lite"/>
    </source>
</evidence>
<dbReference type="AlphaFoldDB" id="A0A7S4BNW7"/>
<feature type="region of interest" description="Disordered" evidence="1">
    <location>
        <begin position="79"/>
        <end position="141"/>
    </location>
</feature>
<proteinExistence type="predicted"/>
<accession>A0A7S4BNW7</accession>
<feature type="region of interest" description="Disordered" evidence="1">
    <location>
        <begin position="1"/>
        <end position="47"/>
    </location>
</feature>
<name>A0A7S4BNW7_CHRCT</name>
<evidence type="ECO:0000313" key="2">
    <source>
        <dbReference type="EMBL" id="CAE0772107.1"/>
    </source>
</evidence>
<feature type="compositionally biased region" description="Polar residues" evidence="1">
    <location>
        <begin position="197"/>
        <end position="209"/>
    </location>
</feature>
<sequence length="220" mass="22731">MGGMSLDASSADSGTMIVRDQPASGGDYGTMLVRDDPTSKPSDSDAMGTMVFKDSAAVAAKPAEAAEVLPFMRQFQNVRREGGEQAGAPSRQRAAEPESRPPALCVPSSTVTLPSAGDAATSSPSVAEASTGSAGQGMRSAPKAKYDFSHLSLDEIDEELAAIPGNLERDLEKVKKQYMKRQKALRFARDGKVRASSGMSGSQPATPVTTPAGGASVAHA</sequence>
<feature type="region of interest" description="Disordered" evidence="1">
    <location>
        <begin position="188"/>
        <end position="220"/>
    </location>
</feature>